<comment type="caution">
    <text evidence="1">The sequence shown here is derived from an EMBL/GenBank/DDBJ whole genome shotgun (WGS) entry which is preliminary data.</text>
</comment>
<evidence type="ECO:0000313" key="2">
    <source>
        <dbReference type="Proteomes" id="UP000605970"/>
    </source>
</evidence>
<dbReference type="OrthoDB" id="5854157at2759"/>
<accession>A0A8T0A1Q5</accession>
<proteinExistence type="predicted"/>
<dbReference type="Proteomes" id="UP000605970">
    <property type="component" value="Unassembled WGS sequence"/>
</dbReference>
<organism evidence="1 2">
    <name type="scientific">Meloidogyne graminicola</name>
    <dbReference type="NCBI Taxonomy" id="189291"/>
    <lineage>
        <taxon>Eukaryota</taxon>
        <taxon>Metazoa</taxon>
        <taxon>Ecdysozoa</taxon>
        <taxon>Nematoda</taxon>
        <taxon>Chromadorea</taxon>
        <taxon>Rhabditida</taxon>
        <taxon>Tylenchina</taxon>
        <taxon>Tylenchomorpha</taxon>
        <taxon>Tylenchoidea</taxon>
        <taxon>Meloidogynidae</taxon>
        <taxon>Meloidogyninae</taxon>
        <taxon>Meloidogyne</taxon>
    </lineage>
</organism>
<evidence type="ECO:0000313" key="1">
    <source>
        <dbReference type="EMBL" id="KAF7640024.1"/>
    </source>
</evidence>
<sequence length="103" mass="11877">CSSCKKLKIIGNTKYVKFEYLKNKQNCDQLIVQCGLKKGTEVILQWYKDNQNMGVSFMEYKGQSNIRKTINCNKNGEYELEENGIKTLITAIECIVAFSHEEL</sequence>
<reference evidence="1" key="1">
    <citation type="journal article" date="2020" name="Ecol. Evol.">
        <title>Genome structure and content of the rice root-knot nematode (Meloidogyne graminicola).</title>
        <authorList>
            <person name="Phan N.T."/>
            <person name="Danchin E.G.J."/>
            <person name="Klopp C."/>
            <person name="Perfus-Barbeoch L."/>
            <person name="Kozlowski D.K."/>
            <person name="Koutsovoulos G.D."/>
            <person name="Lopez-Roques C."/>
            <person name="Bouchez O."/>
            <person name="Zahm M."/>
            <person name="Besnard G."/>
            <person name="Bellafiore S."/>
        </authorList>
    </citation>
    <scope>NUCLEOTIDE SEQUENCE</scope>
    <source>
        <strain evidence="1">VN-18</strain>
    </source>
</reference>
<feature type="non-terminal residue" evidence="1">
    <location>
        <position position="1"/>
    </location>
</feature>
<gene>
    <name evidence="1" type="ORF">Mgra_00000469</name>
</gene>
<name>A0A8T0A1Q5_9BILA</name>
<keyword evidence="2" id="KW-1185">Reference proteome</keyword>
<dbReference type="AlphaFoldDB" id="A0A8T0A1Q5"/>
<dbReference type="EMBL" id="JABEBT010000002">
    <property type="protein sequence ID" value="KAF7640024.1"/>
    <property type="molecule type" value="Genomic_DNA"/>
</dbReference>
<protein>
    <submittedName>
        <fullName evidence="1">Uncharacterized protein</fullName>
    </submittedName>
</protein>